<dbReference type="Gene3D" id="2.40.40.10">
    <property type="entry name" value="RlpA-like domain"/>
    <property type="match status" value="1"/>
</dbReference>
<dbReference type="SUPFAM" id="SSF50685">
    <property type="entry name" value="Barwin-like endoglucanases"/>
    <property type="match status" value="1"/>
</dbReference>
<reference evidence="2" key="1">
    <citation type="submission" date="2014-09" db="EMBL/GenBank/DDBJ databases">
        <authorList>
            <person name="Magalhaes I.L.F."/>
            <person name="Oliveira U."/>
            <person name="Santos F.R."/>
            <person name="Vidigal T.H.D.A."/>
            <person name="Brescovit A.D."/>
            <person name="Santos A.J."/>
        </authorList>
    </citation>
    <scope>NUCLEOTIDE SEQUENCE</scope>
    <source>
        <tissue evidence="2">Shoot tissue taken approximately 20 cm above the soil surface</tissue>
    </source>
</reference>
<dbReference type="InterPro" id="IPR007112">
    <property type="entry name" value="Expansin/allergen_DPBB_dom"/>
</dbReference>
<dbReference type="Pfam" id="PF03330">
    <property type="entry name" value="DPBB_1"/>
    <property type="match status" value="1"/>
</dbReference>
<name>A0A0A9AT46_ARUDO</name>
<proteinExistence type="predicted"/>
<dbReference type="InterPro" id="IPR036908">
    <property type="entry name" value="RlpA-like_sf"/>
</dbReference>
<dbReference type="PANTHER" id="PTHR31692:SF92">
    <property type="entry name" value="EXPANSIN-LIKE B1"/>
    <property type="match status" value="1"/>
</dbReference>
<sequence>MRHHSFIRIKIVSYCQQVRCTNPYYCSPNGVTVVITDSGANNGTDFILSQHAFAKMGQNKDAGARLLNLGYAGIEYRRCVHIINLAILLEQYT</sequence>
<reference evidence="2" key="2">
    <citation type="journal article" date="2015" name="Data Brief">
        <title>Shoot transcriptome of the giant reed, Arundo donax.</title>
        <authorList>
            <person name="Barrero R.A."/>
            <person name="Guerrero F.D."/>
            <person name="Moolhuijzen P."/>
            <person name="Goolsby J.A."/>
            <person name="Tidwell J."/>
            <person name="Bellgard S.E."/>
            <person name="Bellgard M.I."/>
        </authorList>
    </citation>
    <scope>NUCLEOTIDE SEQUENCE</scope>
    <source>
        <tissue evidence="2">Shoot tissue taken approximately 20 cm above the soil surface</tissue>
    </source>
</reference>
<dbReference type="InterPro" id="IPR009009">
    <property type="entry name" value="RlpA-like_DPBB"/>
</dbReference>
<dbReference type="AlphaFoldDB" id="A0A0A9AT46"/>
<dbReference type="PANTHER" id="PTHR31692">
    <property type="entry name" value="EXPANSIN-B3"/>
    <property type="match status" value="1"/>
</dbReference>
<evidence type="ECO:0000313" key="2">
    <source>
        <dbReference type="EMBL" id="JAD50262.1"/>
    </source>
</evidence>
<feature type="domain" description="Expansin-like EG45" evidence="1">
    <location>
        <begin position="15"/>
        <end position="78"/>
    </location>
</feature>
<dbReference type="PROSITE" id="PS50842">
    <property type="entry name" value="EXPANSIN_EG45"/>
    <property type="match status" value="1"/>
</dbReference>
<organism evidence="2">
    <name type="scientific">Arundo donax</name>
    <name type="common">Giant reed</name>
    <name type="synonym">Donax arundinaceus</name>
    <dbReference type="NCBI Taxonomy" id="35708"/>
    <lineage>
        <taxon>Eukaryota</taxon>
        <taxon>Viridiplantae</taxon>
        <taxon>Streptophyta</taxon>
        <taxon>Embryophyta</taxon>
        <taxon>Tracheophyta</taxon>
        <taxon>Spermatophyta</taxon>
        <taxon>Magnoliopsida</taxon>
        <taxon>Liliopsida</taxon>
        <taxon>Poales</taxon>
        <taxon>Poaceae</taxon>
        <taxon>PACMAD clade</taxon>
        <taxon>Arundinoideae</taxon>
        <taxon>Arundineae</taxon>
        <taxon>Arundo</taxon>
    </lineage>
</organism>
<accession>A0A0A9AT46</accession>
<evidence type="ECO:0000259" key="1">
    <source>
        <dbReference type="PROSITE" id="PS50842"/>
    </source>
</evidence>
<protein>
    <recommendedName>
        <fullName evidence="1">Expansin-like EG45 domain-containing protein</fullName>
    </recommendedName>
</protein>
<dbReference type="EMBL" id="GBRH01247633">
    <property type="protein sequence ID" value="JAD50262.1"/>
    <property type="molecule type" value="Transcribed_RNA"/>
</dbReference>